<dbReference type="PROSITE" id="PS00125">
    <property type="entry name" value="SER_THR_PHOSPHATASE"/>
    <property type="match status" value="1"/>
</dbReference>
<dbReference type="RefSeq" id="WP_135844552.1">
    <property type="nucleotide sequence ID" value="NZ_CP035088.1"/>
</dbReference>
<dbReference type="Gene3D" id="3.60.21.10">
    <property type="match status" value="1"/>
</dbReference>
<accession>A0A4P7PFL0</accession>
<sequence length="240" mass="26872">MYKTKSFPINKEGRDFVVGDIHGHFKLLTSALNKLNFNTDLDRIFSVGDLIDRGPDSEDVLNWLKEPWFHAVRGNHEQMLIDCISGHGDIPRHIRNGGAWLYTLQPATQHELLKSLQELPLIIEVNLASDRTIGIVHAEAPISRHHDGWQEAKDAITGKLGEQNQQLALKTALYAREKIERQDHTPIKGINQLYVGHSTVSSVTRLGNVIYTDTGCSFSDGALSLVEIKTETITDISMTQ</sequence>
<reference evidence="2 3" key="1">
    <citation type="journal article" date="2019" name="Front. Microbiol.">
        <title>In silico and Genetic Analyses of Cyclic Lipopeptide Synthetic Gene Clusters in Pseudomonas sp. 11K1.</title>
        <authorList>
            <person name="Zhao H."/>
            <person name="Liu Y.P."/>
            <person name="Zhang L.Q."/>
        </authorList>
    </citation>
    <scope>NUCLEOTIDE SEQUENCE [LARGE SCALE GENOMIC DNA]</scope>
    <source>
        <strain evidence="2 3">11K1</strain>
    </source>
</reference>
<dbReference type="GO" id="GO:0016791">
    <property type="term" value="F:phosphatase activity"/>
    <property type="evidence" value="ECO:0007669"/>
    <property type="project" value="TreeGrafter"/>
</dbReference>
<evidence type="ECO:0000313" key="2">
    <source>
        <dbReference type="EMBL" id="QBZ88972.1"/>
    </source>
</evidence>
<dbReference type="InterPro" id="IPR004843">
    <property type="entry name" value="Calcineurin-like_PHP"/>
</dbReference>
<dbReference type="SUPFAM" id="SSF56300">
    <property type="entry name" value="Metallo-dependent phosphatases"/>
    <property type="match status" value="1"/>
</dbReference>
<dbReference type="GO" id="GO:0005737">
    <property type="term" value="C:cytoplasm"/>
    <property type="evidence" value="ECO:0007669"/>
    <property type="project" value="TreeGrafter"/>
</dbReference>
<name>A0A4P7PFL0_9PSED</name>
<dbReference type="EMBL" id="CP035088">
    <property type="protein sequence ID" value="QBZ88972.1"/>
    <property type="molecule type" value="Genomic_DNA"/>
</dbReference>
<dbReference type="InterPro" id="IPR029052">
    <property type="entry name" value="Metallo-depent_PP-like"/>
</dbReference>
<protein>
    <submittedName>
        <fullName evidence="2">Phosphoprotein phosphatase</fullName>
    </submittedName>
</protein>
<evidence type="ECO:0000259" key="1">
    <source>
        <dbReference type="PROSITE" id="PS00125"/>
    </source>
</evidence>
<dbReference type="InterPro" id="IPR050126">
    <property type="entry name" value="Ap4A_hydrolase"/>
</dbReference>
<dbReference type="GO" id="GO:0110154">
    <property type="term" value="P:RNA decapping"/>
    <property type="evidence" value="ECO:0007669"/>
    <property type="project" value="TreeGrafter"/>
</dbReference>
<proteinExistence type="predicted"/>
<dbReference type="InterPro" id="IPR006186">
    <property type="entry name" value="Ser/Thr-sp_prot-phosphatase"/>
</dbReference>
<organism evidence="2 3">
    <name type="scientific">Pseudomonas viciae</name>
    <dbReference type="NCBI Taxonomy" id="2505979"/>
    <lineage>
        <taxon>Bacteria</taxon>
        <taxon>Pseudomonadati</taxon>
        <taxon>Pseudomonadota</taxon>
        <taxon>Gammaproteobacteria</taxon>
        <taxon>Pseudomonadales</taxon>
        <taxon>Pseudomonadaceae</taxon>
        <taxon>Pseudomonas</taxon>
    </lineage>
</organism>
<dbReference type="GO" id="GO:0008803">
    <property type="term" value="F:bis(5'-nucleosyl)-tetraphosphatase (symmetrical) activity"/>
    <property type="evidence" value="ECO:0007669"/>
    <property type="project" value="TreeGrafter"/>
</dbReference>
<dbReference type="PANTHER" id="PTHR42850:SF4">
    <property type="entry name" value="ZINC-DEPENDENT ENDOPOLYPHOSPHATASE"/>
    <property type="match status" value="1"/>
</dbReference>
<gene>
    <name evidence="2" type="ORF">EPZ47_09675</name>
</gene>
<evidence type="ECO:0000313" key="3">
    <source>
        <dbReference type="Proteomes" id="UP000296468"/>
    </source>
</evidence>
<dbReference type="OrthoDB" id="5296354at2"/>
<dbReference type="PANTHER" id="PTHR42850">
    <property type="entry name" value="METALLOPHOSPHOESTERASE"/>
    <property type="match status" value="1"/>
</dbReference>
<dbReference type="KEGG" id="pvk:EPZ47_09675"/>
<feature type="domain" description="Serine/threonine specific protein phosphatases" evidence="1">
    <location>
        <begin position="72"/>
        <end position="77"/>
    </location>
</feature>
<dbReference type="Proteomes" id="UP000296468">
    <property type="component" value="Chromosome"/>
</dbReference>
<dbReference type="AlphaFoldDB" id="A0A4P7PFL0"/>
<dbReference type="Pfam" id="PF00149">
    <property type="entry name" value="Metallophos"/>
    <property type="match status" value="1"/>
</dbReference>